<dbReference type="EMBL" id="CAACVI010000034">
    <property type="protein sequence ID" value="VEN74585.1"/>
    <property type="molecule type" value="Genomic_DNA"/>
</dbReference>
<dbReference type="CDD" id="cd08010">
    <property type="entry name" value="MltG_like"/>
    <property type="match status" value="1"/>
</dbReference>
<keyword evidence="6 7" id="KW-0961">Cell wall biogenesis/degradation</keyword>
<gene>
    <name evidence="7 8" type="primary">mltG</name>
    <name evidence="8" type="ORF">EPICR_40168</name>
</gene>
<dbReference type="PANTHER" id="PTHR30518:SF2">
    <property type="entry name" value="ENDOLYTIC MUREIN TRANSGLYCOSYLASE"/>
    <property type="match status" value="1"/>
</dbReference>
<name>A0A484HNS6_9BACT</name>
<evidence type="ECO:0000256" key="2">
    <source>
        <dbReference type="ARBA" id="ARBA00022692"/>
    </source>
</evidence>
<comment type="similarity">
    <text evidence="7">Belongs to the transglycosylase MltG family.</text>
</comment>
<dbReference type="HAMAP" id="MF_02065">
    <property type="entry name" value="MltG"/>
    <property type="match status" value="1"/>
</dbReference>
<dbReference type="GO" id="GO:0071555">
    <property type="term" value="P:cell wall organization"/>
    <property type="evidence" value="ECO:0007669"/>
    <property type="project" value="UniProtKB-KW"/>
</dbReference>
<dbReference type="AlphaFoldDB" id="A0A484HNS6"/>
<evidence type="ECO:0000256" key="5">
    <source>
        <dbReference type="ARBA" id="ARBA00023239"/>
    </source>
</evidence>
<dbReference type="NCBIfam" id="TIGR00247">
    <property type="entry name" value="endolytic transglycosylase MltG"/>
    <property type="match status" value="1"/>
</dbReference>
<feature type="transmembrane region" description="Helical" evidence="7">
    <location>
        <begin position="12"/>
        <end position="32"/>
    </location>
</feature>
<keyword evidence="4 7" id="KW-0472">Membrane</keyword>
<accession>A0A484HNS6</accession>
<dbReference type="EC" id="4.2.2.29" evidence="7"/>
<evidence type="ECO:0000256" key="1">
    <source>
        <dbReference type="ARBA" id="ARBA00022475"/>
    </source>
</evidence>
<comment type="catalytic activity">
    <reaction evidence="7">
        <text>a peptidoglycan chain = a peptidoglycan chain with N-acetyl-1,6-anhydromuramyl-[peptide] at the reducing end + a peptidoglycan chain with N-acetylglucosamine at the non-reducing end.</text>
        <dbReference type="EC" id="4.2.2.29"/>
    </reaction>
</comment>
<dbReference type="Gene3D" id="3.30.160.60">
    <property type="entry name" value="Classic Zinc Finger"/>
    <property type="match status" value="1"/>
</dbReference>
<dbReference type="Pfam" id="PF02618">
    <property type="entry name" value="YceG"/>
    <property type="match status" value="1"/>
</dbReference>
<dbReference type="GO" id="GO:0005886">
    <property type="term" value="C:plasma membrane"/>
    <property type="evidence" value="ECO:0007669"/>
    <property type="project" value="UniProtKB-SubCell"/>
</dbReference>
<keyword evidence="3 7" id="KW-1133">Transmembrane helix</keyword>
<comment type="subcellular location">
    <subcellularLocation>
        <location evidence="7">Cell membrane</location>
        <topology evidence="7">Single-pass membrane protein</topology>
    </subcellularLocation>
</comment>
<protein>
    <recommendedName>
        <fullName evidence="7">Endolytic murein transglycosylase</fullName>
        <ecNumber evidence="7">4.2.2.29</ecNumber>
    </recommendedName>
    <alternativeName>
        <fullName evidence="7">Peptidoglycan lytic transglycosylase</fullName>
    </alternativeName>
    <alternativeName>
        <fullName evidence="7">Peptidoglycan polymerization terminase</fullName>
    </alternativeName>
</protein>
<keyword evidence="2 7" id="KW-0812">Transmembrane</keyword>
<sequence>MEAGKIWDWLSMALFAVFALIFFFLLSLAIYAERPAGAPGKSLILVVEPGRDFGSAVSEMARRGIVKRPLAFKALAFLKGDDKQIKAGEYALGPSMTPSFILGELVRGRGLLRRLTIPEGQNMRQIASLAARAGVCGEKEFMDAAVNPSLAAEMGVDAETFEGYLFPDTYFFPRDTAPAALIAAMVRRFRSVFSPEWEERARSLGFSVHQVVTLASIIEKETGAAPERPVISSVFHNRLKKNMRLESDPTVIYGIRDFDGNLTRRHLKEPAPHNTYVIRGLPPGPIASPGLESLRAALYPADTDFLFFVSKNDGFHQFSATLREHEKAVFKHQKRRRRRAKIAP</sequence>
<dbReference type="GO" id="GO:0009252">
    <property type="term" value="P:peptidoglycan biosynthetic process"/>
    <property type="evidence" value="ECO:0007669"/>
    <property type="project" value="UniProtKB-UniRule"/>
</dbReference>
<keyword evidence="1 7" id="KW-1003">Cell membrane</keyword>
<evidence type="ECO:0000256" key="4">
    <source>
        <dbReference type="ARBA" id="ARBA00023136"/>
    </source>
</evidence>
<dbReference type="InterPro" id="IPR003770">
    <property type="entry name" value="MLTG-like"/>
</dbReference>
<feature type="site" description="Important for catalytic activity" evidence="7">
    <location>
        <position position="221"/>
    </location>
</feature>
<comment type="function">
    <text evidence="7">Functions as a peptidoglycan terminase that cleaves nascent peptidoglycan strands endolytically to terminate their elongation.</text>
</comment>
<dbReference type="GO" id="GO:0008932">
    <property type="term" value="F:lytic endotransglycosylase activity"/>
    <property type="evidence" value="ECO:0007669"/>
    <property type="project" value="UniProtKB-UniRule"/>
</dbReference>
<organism evidence="8">
    <name type="scientific">uncultured Desulfobacteraceae bacterium</name>
    <dbReference type="NCBI Taxonomy" id="218296"/>
    <lineage>
        <taxon>Bacteria</taxon>
        <taxon>Pseudomonadati</taxon>
        <taxon>Thermodesulfobacteriota</taxon>
        <taxon>Desulfobacteria</taxon>
        <taxon>Desulfobacterales</taxon>
        <taxon>Desulfobacteraceae</taxon>
        <taxon>environmental samples</taxon>
    </lineage>
</organism>
<keyword evidence="5 7" id="KW-0456">Lyase</keyword>
<proteinExistence type="inferred from homology"/>
<dbReference type="PANTHER" id="PTHR30518">
    <property type="entry name" value="ENDOLYTIC MUREIN TRANSGLYCOSYLASE"/>
    <property type="match status" value="1"/>
</dbReference>
<reference evidence="8" key="1">
    <citation type="submission" date="2019-01" db="EMBL/GenBank/DDBJ databases">
        <authorList>
            <consortium name="Genoscope - CEA"/>
            <person name="William W."/>
        </authorList>
    </citation>
    <scope>NUCLEOTIDE SEQUENCE</scope>
    <source>
        <strain evidence="8">CR-1</strain>
    </source>
</reference>
<dbReference type="Gene3D" id="3.30.1490.480">
    <property type="entry name" value="Endolytic murein transglycosylase"/>
    <property type="match status" value="1"/>
</dbReference>
<evidence type="ECO:0000256" key="6">
    <source>
        <dbReference type="ARBA" id="ARBA00023316"/>
    </source>
</evidence>
<evidence type="ECO:0000256" key="3">
    <source>
        <dbReference type="ARBA" id="ARBA00022989"/>
    </source>
</evidence>
<evidence type="ECO:0000313" key="8">
    <source>
        <dbReference type="EMBL" id="VEN74585.1"/>
    </source>
</evidence>
<evidence type="ECO:0000256" key="7">
    <source>
        <dbReference type="HAMAP-Rule" id="MF_02065"/>
    </source>
</evidence>